<accession>A0A4Q1UCY9</accession>
<feature type="compositionally biased region" description="Pro residues" evidence="2">
    <location>
        <begin position="528"/>
        <end position="539"/>
    </location>
</feature>
<reference evidence="3 4" key="1">
    <citation type="submission" date="2017-03" db="EMBL/GenBank/DDBJ databases">
        <authorList>
            <person name="Safronova V.I."/>
            <person name="Sazanova A.L."/>
            <person name="Chirak E.R."/>
        </authorList>
    </citation>
    <scope>NUCLEOTIDE SEQUENCE [LARGE SCALE GENOMIC DNA]</scope>
    <source>
        <strain evidence="3 4">Tri-43</strain>
    </source>
</reference>
<dbReference type="AlphaFoldDB" id="A0A4Q1UCY9"/>
<evidence type="ECO:0000313" key="3">
    <source>
        <dbReference type="EMBL" id="RXT29854.1"/>
    </source>
</evidence>
<name>A0A4Q1UCY9_RHILE</name>
<protein>
    <recommendedName>
        <fullName evidence="5">ATP-binding protein</fullName>
    </recommendedName>
</protein>
<evidence type="ECO:0000313" key="4">
    <source>
        <dbReference type="Proteomes" id="UP000290767"/>
    </source>
</evidence>
<comment type="caution">
    <text evidence="3">The sequence shown here is derived from an EMBL/GenBank/DDBJ whole genome shotgun (WGS) entry which is preliminary data.</text>
</comment>
<sequence>MPSQKNLSSSEQLSLLDQISEQLAASSSKPVNLPLASGDIGGELIAILSKGLYTNPLDCLREYAQNAVDAKAKELTIKITGNTAMIFDTGVGMGLPELLEAKKFGLSPKSITQHVGFRGIGIYSGFDLCRRLLVTSKQAGSPEVLRLAFEFARMKEQLERERNDPDSSRTSLIDLLSAHTTIAKLDDEDPATHYTTVELRDIQPEHIALMADRRRLREYLLQNLPIAFSPSFQFGAAIDARLREVVPGYQTVLVRLQLDGQPEEVVQKYGPTHQQLAEYADDPDRDKKDPPALNLTLAAPLFREVRNSGGQTVAFYWACLNQKRKRLESANDKPQFEGFIYKVKGFSIGDRDKLRALFPRVQLYPWFTGEVYVVDPTVIPNAERNDFETSASKTALEVSILDDFRTALKPAAEKFQATAKAEEAIQKNAELLDKLELDFNRSAGDERILDESDLERVTQLSNLIEDLTQRKRAVKDNAPLVASTDGLISRSKGLLKATKRLLENPGSEVAKRRHSAESSSSEQSDHPTTPPPAPTPVKPPRLETLFSENSIELNPQATKLLELFQNALDDLLPVHSAEYRRFVTYFAERLSDASDLG</sequence>
<dbReference type="SUPFAM" id="SSF55874">
    <property type="entry name" value="ATPase domain of HSP90 chaperone/DNA topoisomerase II/histidine kinase"/>
    <property type="match status" value="1"/>
</dbReference>
<feature type="coiled-coil region" evidence="1">
    <location>
        <begin position="418"/>
        <end position="477"/>
    </location>
</feature>
<dbReference type="InterPro" id="IPR036890">
    <property type="entry name" value="HATPase_C_sf"/>
</dbReference>
<evidence type="ECO:0000256" key="1">
    <source>
        <dbReference type="SAM" id="Coils"/>
    </source>
</evidence>
<evidence type="ECO:0008006" key="5">
    <source>
        <dbReference type="Google" id="ProtNLM"/>
    </source>
</evidence>
<evidence type="ECO:0000256" key="2">
    <source>
        <dbReference type="SAM" id="MobiDB-lite"/>
    </source>
</evidence>
<keyword evidence="1" id="KW-0175">Coiled coil</keyword>
<feature type="region of interest" description="Disordered" evidence="2">
    <location>
        <begin position="501"/>
        <end position="541"/>
    </location>
</feature>
<organism evidence="3 4">
    <name type="scientific">Rhizobium leguminosarum</name>
    <dbReference type="NCBI Taxonomy" id="384"/>
    <lineage>
        <taxon>Bacteria</taxon>
        <taxon>Pseudomonadati</taxon>
        <taxon>Pseudomonadota</taxon>
        <taxon>Alphaproteobacteria</taxon>
        <taxon>Hyphomicrobiales</taxon>
        <taxon>Rhizobiaceae</taxon>
        <taxon>Rhizobium/Agrobacterium group</taxon>
        <taxon>Rhizobium</taxon>
    </lineage>
</organism>
<dbReference type="EMBL" id="MZMU01000002">
    <property type="protein sequence ID" value="RXT29854.1"/>
    <property type="molecule type" value="Genomic_DNA"/>
</dbReference>
<dbReference type="Proteomes" id="UP000290767">
    <property type="component" value="Unassembled WGS sequence"/>
</dbReference>
<dbReference type="Pfam" id="PF13589">
    <property type="entry name" value="HATPase_c_3"/>
    <property type="match status" value="1"/>
</dbReference>
<dbReference type="Gene3D" id="3.30.565.10">
    <property type="entry name" value="Histidine kinase-like ATPase, C-terminal domain"/>
    <property type="match status" value="1"/>
</dbReference>
<proteinExistence type="predicted"/>
<gene>
    <name evidence="3" type="ORF">B5P46_01965</name>
</gene>
<dbReference type="RefSeq" id="WP_129417223.1">
    <property type="nucleotide sequence ID" value="NZ_MZMU01000002.1"/>
</dbReference>